<dbReference type="EMBL" id="CP041253">
    <property type="protein sequence ID" value="QDH78715.1"/>
    <property type="molecule type" value="Genomic_DNA"/>
</dbReference>
<keyword evidence="2" id="KW-1185">Reference proteome</keyword>
<dbReference type="AlphaFoldDB" id="A0A514CFV3"/>
<sequence length="97" mass="11437">MQEHKVRGFPGNPRSLIEHFNAHLENKTFYFTGYRNDRFIYGTRLDDPFHYCTRPWLGSERFHLELDSLPTARLGPTECFPTSLTRAREYGPELKST</sequence>
<proteinExistence type="predicted"/>
<accession>A0A514CFV3</accession>
<organism evidence="1 2">
    <name type="scientific">Echinicola soli</name>
    <dbReference type="NCBI Taxonomy" id="2591634"/>
    <lineage>
        <taxon>Bacteria</taxon>
        <taxon>Pseudomonadati</taxon>
        <taxon>Bacteroidota</taxon>
        <taxon>Cytophagia</taxon>
        <taxon>Cytophagales</taxon>
        <taxon>Cyclobacteriaceae</taxon>
        <taxon>Echinicola</taxon>
    </lineage>
</organism>
<evidence type="ECO:0000313" key="1">
    <source>
        <dbReference type="EMBL" id="QDH78715.1"/>
    </source>
</evidence>
<dbReference type="RefSeq" id="WP_141613969.1">
    <property type="nucleotide sequence ID" value="NZ_CP041253.1"/>
</dbReference>
<gene>
    <name evidence="1" type="ORF">FKX85_06565</name>
</gene>
<name>A0A514CFV3_9BACT</name>
<protein>
    <submittedName>
        <fullName evidence="1">Uncharacterized protein</fullName>
    </submittedName>
</protein>
<dbReference type="KEGG" id="echi:FKX85_06565"/>
<reference evidence="1 2" key="1">
    <citation type="submission" date="2019-06" db="EMBL/GenBank/DDBJ databases">
        <title>Echinicola alkalisoli sp. nov. isolated from saline soil.</title>
        <authorList>
            <person name="Sun J.-Q."/>
            <person name="Xu L."/>
        </authorList>
    </citation>
    <scope>NUCLEOTIDE SEQUENCE [LARGE SCALE GENOMIC DNA]</scope>
    <source>
        <strain evidence="1 2">LN3S3</strain>
    </source>
</reference>
<evidence type="ECO:0000313" key="2">
    <source>
        <dbReference type="Proteomes" id="UP000316614"/>
    </source>
</evidence>
<dbReference type="Proteomes" id="UP000316614">
    <property type="component" value="Chromosome"/>
</dbReference>